<organism evidence="5 6">
    <name type="scientific">Rotaria sordida</name>
    <dbReference type="NCBI Taxonomy" id="392033"/>
    <lineage>
        <taxon>Eukaryota</taxon>
        <taxon>Metazoa</taxon>
        <taxon>Spiralia</taxon>
        <taxon>Gnathifera</taxon>
        <taxon>Rotifera</taxon>
        <taxon>Eurotatoria</taxon>
        <taxon>Bdelloidea</taxon>
        <taxon>Philodinida</taxon>
        <taxon>Philodinidae</taxon>
        <taxon>Rotaria</taxon>
    </lineage>
</organism>
<feature type="coiled-coil region" evidence="2">
    <location>
        <begin position="884"/>
        <end position="964"/>
    </location>
</feature>
<name>A0A818WCB5_9BILA</name>
<keyword evidence="1 2" id="KW-0175">Coiled coil</keyword>
<dbReference type="PANTHER" id="PTHR21694:SF18">
    <property type="entry name" value="COILED-COIL DOMAIN-CONTAINING PROTEIN 63"/>
    <property type="match status" value="1"/>
</dbReference>
<reference evidence="5" key="1">
    <citation type="submission" date="2021-02" db="EMBL/GenBank/DDBJ databases">
        <authorList>
            <person name="Nowell W R."/>
        </authorList>
    </citation>
    <scope>NUCLEOTIDE SEQUENCE</scope>
</reference>
<feature type="compositionally biased region" description="Basic and acidic residues" evidence="3">
    <location>
        <begin position="647"/>
        <end position="660"/>
    </location>
</feature>
<comment type="caution">
    <text evidence="5">The sequence shown here is derived from an EMBL/GenBank/DDBJ whole genome shotgun (WGS) entry which is preliminary data.</text>
</comment>
<feature type="coiled-coil region" evidence="2">
    <location>
        <begin position="806"/>
        <end position="840"/>
    </location>
</feature>
<evidence type="ECO:0000259" key="4">
    <source>
        <dbReference type="Pfam" id="PF21773"/>
    </source>
</evidence>
<dbReference type="PANTHER" id="PTHR21694">
    <property type="entry name" value="COILED-COIL DOMAIN-CONTAINING PROTEIN 63"/>
    <property type="match status" value="1"/>
</dbReference>
<evidence type="ECO:0000256" key="3">
    <source>
        <dbReference type="SAM" id="MobiDB-lite"/>
    </source>
</evidence>
<dbReference type="InterPro" id="IPR051876">
    <property type="entry name" value="ODA-DC/CCD"/>
</dbReference>
<feature type="compositionally biased region" description="Polar residues" evidence="3">
    <location>
        <begin position="423"/>
        <end position="434"/>
    </location>
</feature>
<feature type="region of interest" description="Disordered" evidence="3">
    <location>
        <begin position="409"/>
        <end position="461"/>
    </location>
</feature>
<feature type="compositionally biased region" description="Basic residues" evidence="3">
    <location>
        <begin position="487"/>
        <end position="498"/>
    </location>
</feature>
<evidence type="ECO:0000256" key="2">
    <source>
        <dbReference type="SAM" id="Coils"/>
    </source>
</evidence>
<feature type="compositionally biased region" description="Basic residues" evidence="3">
    <location>
        <begin position="439"/>
        <end position="450"/>
    </location>
</feature>
<dbReference type="InterPro" id="IPR049258">
    <property type="entry name" value="ODAD1_CC"/>
</dbReference>
<evidence type="ECO:0000256" key="1">
    <source>
        <dbReference type="ARBA" id="ARBA00023054"/>
    </source>
</evidence>
<dbReference type="Proteomes" id="UP000663836">
    <property type="component" value="Unassembled WGS sequence"/>
</dbReference>
<feature type="compositionally biased region" description="Basic residues" evidence="3">
    <location>
        <begin position="614"/>
        <end position="626"/>
    </location>
</feature>
<gene>
    <name evidence="5" type="ORF">JBS370_LOCUS10933</name>
</gene>
<dbReference type="EMBL" id="CAJOBD010000819">
    <property type="protein sequence ID" value="CAF3723297.1"/>
    <property type="molecule type" value="Genomic_DNA"/>
</dbReference>
<feature type="region of interest" description="Disordered" evidence="3">
    <location>
        <begin position="311"/>
        <end position="333"/>
    </location>
</feature>
<proteinExistence type="predicted"/>
<protein>
    <recommendedName>
        <fullName evidence="4">ODAD1 central coiled coil region domain-containing protein</fullName>
    </recommendedName>
</protein>
<dbReference type="AlphaFoldDB" id="A0A818WCB5"/>
<sequence>MTVHNRTVFDFPLTWNRTQFIATRNKCRFARKLIEISINVQFEKQLRSGFSHNIEIEENLNDINERLLKYHDKLRVLDNMIELASQSLRIYFDKRMESVRTIVKEHCNIIQQIIHEEAEHWKEIHSVMNQNLLNPGDIRSRNNYPRVVQKSPASNIETIEEEEDEEHISKLLNGKTLTPLLTQMIRKSRLQSNRLTIVPSIKVHIPSDQDISVLRRDERFSIHILPLSTARQPLEFVDTTFVVKPEETMINGEIQNDEYYDEPNGTYQAPPNQQYHSYLTVTQPETLLIDSQRNIPARLCFTPTILHDATVSPEDDINEQSSSSSSSSLNHEKNKKTINTIFSSLDQNRTNIQKTIEDTHRFGQTFLLDIIKTEQINDDQNKYKRPTIPDDDVLVVPDTNLLVISSQHISHTTNDNPAPKSDLPNQHESITVQETVPVKSRRRITTKSKSKPVIASARKTRSVAKFIAEREAAAATAAKTSLEKPIEKKRKTRKHKQSKSIDRQVETSDDENATSQSNFTQIIIKKRKTKINKKSKIDYHSHETSDDDNDNLSTDNKRKTQRRIKSKRHDQEEKEILNDNENNKRRTKKYKKSKIDYHTYETSDDDNDNLSTNNKRKTQRRSKSKRYNHEEEILNDNENNKRKTRKFKEQETTDNEHEIITHPSKSKKSKLSTIDNEEKKRKQKIKNTKLDDEEQISNHKRTRSFAKFIPINTNVNANECNTCHRSENSDRMKLVEFSNQIAALTIEETKLKSLHRRLEMRIKRFLHRTHNSILIQEKLLNIEKRSKKELLIRKNLITHEKPIKEYKKLWNNVKQIEEDNINLEKNIHSLCNKIKQFEKDSEQNRKIYNNQYDIEQNNNKTKLIQAENQLHRMNLELSKICANNAELRTDIKHMLDKRREMIEEYNRLRIAMQNATDESRQLTSECSESFANRRNIVARMRAIRDQHERDEKKLLDDIRELDRLSESNYASKNFILKKSNIRQEQIRLNELFSGKRSKGVKSAYTADEFRRLFRIGFDQDFFKEKVLNRTVETFLDEQEQIFTLFEYTVELINELDYLHEDLDNKRKYILNIFSNDNIDSFVIKDIFSTLEYSVNKANMNVQSLKIAKKNLRQILDTAYQLIYNLFLELNCDRNIILSLDELINDRNIIFYLATIESRVQQLLFTRKINRKGGGTNGYTDDTTISWRIDHRNIDQPYN</sequence>
<feature type="domain" description="ODAD1 central coiled coil region" evidence="4">
    <location>
        <begin position="866"/>
        <end position="1138"/>
    </location>
</feature>
<dbReference type="Pfam" id="PF21773">
    <property type="entry name" value="ODAD1_CC"/>
    <property type="match status" value="1"/>
</dbReference>
<feature type="region of interest" description="Disordered" evidence="3">
    <location>
        <begin position="529"/>
        <end position="698"/>
    </location>
</feature>
<feature type="region of interest" description="Disordered" evidence="3">
    <location>
        <begin position="476"/>
        <end position="515"/>
    </location>
</feature>
<feature type="compositionally biased region" description="Basic residues" evidence="3">
    <location>
        <begin position="559"/>
        <end position="568"/>
    </location>
</feature>
<feature type="compositionally biased region" description="Basic and acidic residues" evidence="3">
    <location>
        <begin position="569"/>
        <end position="584"/>
    </location>
</feature>
<evidence type="ECO:0000313" key="5">
    <source>
        <dbReference type="EMBL" id="CAF3723297.1"/>
    </source>
</evidence>
<feature type="compositionally biased region" description="Basic and acidic residues" evidence="3">
    <location>
        <begin position="535"/>
        <end position="544"/>
    </location>
</feature>
<evidence type="ECO:0000313" key="6">
    <source>
        <dbReference type="Proteomes" id="UP000663836"/>
    </source>
</evidence>
<accession>A0A818WCB5</accession>